<feature type="transmembrane region" description="Helical" evidence="1">
    <location>
        <begin position="71"/>
        <end position="91"/>
    </location>
</feature>
<sequence length="443" mass="49167">MALLYLTTLFIKWNWLDCIIDILIIVTLVLSMVAVHGTSRIIGYSLFIIGAILLYHYHVPLTVWGKALRRNLYLLVMFTLVPLLGIPIRQGGYIDVLKGFFRHYVRRDNQFYLLVKVVTFLVGVMINVAVVPLVHQISLASEKSKNRRLLSTALIRGFAASIIWNPGHAAVALTMELTGAKWLKIFPYGLLMSFMAIFIGWLMTLLEEKNRTNSRGCSPAKEEMEIAWNKIVELSTFGLLLIATIVIISLLTGITTVVVVAMVSLVFPIIWLTVIRKLPVFVAEFKDQYFKVNLPRLKNEVVLFLGAGFFSTAVSVSHWDNLVSILLQETVAGNAVVFSLVVISLTVLLAMLGIHPIITVTILGSSVRPEFYNISRDLMALILTSSWSLGIAVSPSSGLNVTMSGLIERSPLVTGPRWNGIYAVIVSVIIILILNLLNSFGLV</sequence>
<feature type="transmembrane region" description="Helical" evidence="1">
    <location>
        <begin position="154"/>
        <end position="173"/>
    </location>
</feature>
<feature type="transmembrane region" description="Helical" evidence="1">
    <location>
        <begin position="254"/>
        <end position="275"/>
    </location>
</feature>
<feature type="transmembrane region" description="Helical" evidence="1">
    <location>
        <begin position="185"/>
        <end position="206"/>
    </location>
</feature>
<feature type="transmembrane region" description="Helical" evidence="1">
    <location>
        <begin position="301"/>
        <end position="319"/>
    </location>
</feature>
<evidence type="ECO:0000256" key="1">
    <source>
        <dbReference type="SAM" id="Phobius"/>
    </source>
</evidence>
<feature type="transmembrane region" description="Helical" evidence="1">
    <location>
        <begin position="331"/>
        <end position="358"/>
    </location>
</feature>
<feature type="transmembrane region" description="Helical" evidence="1">
    <location>
        <begin position="378"/>
        <end position="398"/>
    </location>
</feature>
<evidence type="ECO:0000313" key="2">
    <source>
        <dbReference type="EMBL" id="GAW93979.1"/>
    </source>
</evidence>
<feature type="transmembrane region" description="Helical" evidence="1">
    <location>
        <begin position="12"/>
        <end position="35"/>
    </location>
</feature>
<keyword evidence="3" id="KW-1185">Reference proteome</keyword>
<keyword evidence="1" id="KW-1133">Transmembrane helix</keyword>
<dbReference type="Proteomes" id="UP000197032">
    <property type="component" value="Unassembled WGS sequence"/>
</dbReference>
<dbReference type="AlphaFoldDB" id="A0A1Z5HWS4"/>
<organism evidence="2 3">
    <name type="scientific">Calderihabitans maritimus</name>
    <dbReference type="NCBI Taxonomy" id="1246530"/>
    <lineage>
        <taxon>Bacteria</taxon>
        <taxon>Bacillati</taxon>
        <taxon>Bacillota</taxon>
        <taxon>Clostridia</taxon>
        <taxon>Neomoorellales</taxon>
        <taxon>Calderihabitantaceae</taxon>
        <taxon>Calderihabitans</taxon>
    </lineage>
</organism>
<feature type="transmembrane region" description="Helical" evidence="1">
    <location>
        <begin position="41"/>
        <end position="59"/>
    </location>
</feature>
<feature type="transmembrane region" description="Helical" evidence="1">
    <location>
        <begin position="418"/>
        <end position="437"/>
    </location>
</feature>
<dbReference type="EMBL" id="BDGJ01000195">
    <property type="protein sequence ID" value="GAW93979.1"/>
    <property type="molecule type" value="Genomic_DNA"/>
</dbReference>
<reference evidence="3" key="1">
    <citation type="journal article" date="2017" name="Appl. Environ. Microbiol.">
        <title>Genomic Analysis of Calderihabitans maritimus KKC1, a Thermophilic, Hydrogenogenic, Carboxydotrophic Bacterium Isolated from Marine Sediment.</title>
        <authorList>
            <person name="Omae K."/>
            <person name="Yoneda Y."/>
            <person name="Fukuyama Y."/>
            <person name="Yoshida T."/>
            <person name="Sako Y."/>
        </authorList>
    </citation>
    <scope>NUCLEOTIDE SEQUENCE [LARGE SCALE GENOMIC DNA]</scope>
    <source>
        <strain evidence="3">KKC1</strain>
    </source>
</reference>
<accession>A0A1Z5HWS4</accession>
<feature type="transmembrane region" description="Helical" evidence="1">
    <location>
        <begin position="111"/>
        <end position="134"/>
    </location>
</feature>
<name>A0A1Z5HWS4_9FIRM</name>
<protein>
    <submittedName>
        <fullName evidence="2">Uncharacterized protein</fullName>
    </submittedName>
</protein>
<keyword evidence="1" id="KW-0472">Membrane</keyword>
<gene>
    <name evidence="2" type="ORF">KKC1_30990</name>
</gene>
<proteinExistence type="predicted"/>
<evidence type="ECO:0000313" key="3">
    <source>
        <dbReference type="Proteomes" id="UP000197032"/>
    </source>
</evidence>
<comment type="caution">
    <text evidence="2">The sequence shown here is derived from an EMBL/GenBank/DDBJ whole genome shotgun (WGS) entry which is preliminary data.</text>
</comment>
<keyword evidence="1" id="KW-0812">Transmembrane</keyword>
<feature type="transmembrane region" description="Helical" evidence="1">
    <location>
        <begin position="227"/>
        <end position="248"/>
    </location>
</feature>